<dbReference type="GO" id="GO:0009279">
    <property type="term" value="C:cell outer membrane"/>
    <property type="evidence" value="ECO:0007669"/>
    <property type="project" value="UniProtKB-SubCell"/>
</dbReference>
<keyword evidence="3" id="KW-0998">Cell outer membrane</keyword>
<comment type="caution">
    <text evidence="5">The sequence shown here is derived from an EMBL/GenBank/DDBJ whole genome shotgun (WGS) entry which is preliminary data.</text>
</comment>
<evidence type="ECO:0000256" key="1">
    <source>
        <dbReference type="ARBA" id="ARBA00004442"/>
    </source>
</evidence>
<dbReference type="AlphaFoldDB" id="A0A4Q0U9P2"/>
<dbReference type="InterPro" id="IPR041700">
    <property type="entry name" value="OMP_b-brl_3"/>
</dbReference>
<dbReference type="InterPro" id="IPR037066">
    <property type="entry name" value="Plug_dom_sf"/>
</dbReference>
<dbReference type="PANTHER" id="PTHR40980">
    <property type="entry name" value="PLUG DOMAIN-CONTAINING PROTEIN"/>
    <property type="match status" value="1"/>
</dbReference>
<dbReference type="InterPro" id="IPR008969">
    <property type="entry name" value="CarboxyPept-like_regulatory"/>
</dbReference>
<dbReference type="Pfam" id="PF14905">
    <property type="entry name" value="OMP_b-brl_3"/>
    <property type="match status" value="1"/>
</dbReference>
<feature type="domain" description="Outer membrane protein beta-barrel" evidence="4">
    <location>
        <begin position="370"/>
        <end position="744"/>
    </location>
</feature>
<dbReference type="InterPro" id="IPR036942">
    <property type="entry name" value="Beta-barrel_TonB_sf"/>
</dbReference>
<organism evidence="5 6">
    <name type="scientific">Candidatus Amulumruptor caecigallinarius</name>
    <dbReference type="NCBI Taxonomy" id="2109911"/>
    <lineage>
        <taxon>Bacteria</taxon>
        <taxon>Pseudomonadati</taxon>
        <taxon>Bacteroidota</taxon>
        <taxon>Bacteroidia</taxon>
        <taxon>Bacteroidales</taxon>
        <taxon>Muribaculaceae</taxon>
        <taxon>Candidatus Amulumruptor</taxon>
    </lineage>
</organism>
<dbReference type="SUPFAM" id="SSF56935">
    <property type="entry name" value="Porins"/>
    <property type="match status" value="1"/>
</dbReference>
<dbReference type="Proteomes" id="UP000711407">
    <property type="component" value="Unassembled WGS sequence"/>
</dbReference>
<evidence type="ECO:0000313" key="5">
    <source>
        <dbReference type="EMBL" id="HJE39846.1"/>
    </source>
</evidence>
<protein>
    <submittedName>
        <fullName evidence="5">Outer membrane beta-barrel protein</fullName>
    </submittedName>
</protein>
<comment type="subcellular location">
    <subcellularLocation>
        <location evidence="1">Cell outer membrane</location>
    </subcellularLocation>
</comment>
<evidence type="ECO:0000313" key="6">
    <source>
        <dbReference type="Proteomes" id="UP000711407"/>
    </source>
</evidence>
<dbReference type="SUPFAM" id="SSF49464">
    <property type="entry name" value="Carboxypeptidase regulatory domain-like"/>
    <property type="match status" value="1"/>
</dbReference>
<accession>A0A4Q0U9P2</accession>
<reference evidence="5" key="2">
    <citation type="submission" date="2021-09" db="EMBL/GenBank/DDBJ databases">
        <authorList>
            <person name="Gilroy R."/>
        </authorList>
    </citation>
    <scope>NUCLEOTIDE SEQUENCE</scope>
    <source>
        <strain evidence="5">4100</strain>
    </source>
</reference>
<dbReference type="Gene3D" id="2.170.130.10">
    <property type="entry name" value="TonB-dependent receptor, plug domain"/>
    <property type="match status" value="1"/>
</dbReference>
<dbReference type="PANTHER" id="PTHR40980:SF4">
    <property type="entry name" value="TONB-DEPENDENT RECEPTOR-LIKE BETA-BARREL DOMAIN-CONTAINING PROTEIN"/>
    <property type="match status" value="1"/>
</dbReference>
<proteinExistence type="predicted"/>
<name>A0A4Q0U9P2_9BACT</name>
<evidence type="ECO:0000256" key="2">
    <source>
        <dbReference type="ARBA" id="ARBA00023136"/>
    </source>
</evidence>
<dbReference type="Gene3D" id="2.40.170.20">
    <property type="entry name" value="TonB-dependent receptor, beta-barrel domain"/>
    <property type="match status" value="1"/>
</dbReference>
<reference evidence="5" key="1">
    <citation type="journal article" date="2021" name="PeerJ">
        <title>Extensive microbial diversity within the chicken gut microbiome revealed by metagenomics and culture.</title>
        <authorList>
            <person name="Gilroy R."/>
            <person name="Ravi A."/>
            <person name="Getino M."/>
            <person name="Pursley I."/>
            <person name="Horton D.L."/>
            <person name="Alikhan N.F."/>
            <person name="Baker D."/>
            <person name="Gharbi K."/>
            <person name="Hall N."/>
            <person name="Watson M."/>
            <person name="Adriaenssens E.M."/>
            <person name="Foster-Nyarko E."/>
            <person name="Jarju S."/>
            <person name="Secka A."/>
            <person name="Antonio M."/>
            <person name="Oren A."/>
            <person name="Chaudhuri R.R."/>
            <person name="La Ragione R."/>
            <person name="Hildebrand F."/>
            <person name="Pallen M.J."/>
        </authorList>
    </citation>
    <scope>NUCLEOTIDE SEQUENCE</scope>
    <source>
        <strain evidence="5">4100</strain>
    </source>
</reference>
<keyword evidence="2" id="KW-0472">Membrane</keyword>
<dbReference type="Pfam" id="PF13620">
    <property type="entry name" value="CarboxypepD_reg"/>
    <property type="match status" value="1"/>
</dbReference>
<sequence>MKNYFLAAILTMTASLSYAQTARLSGRICDADRIPVDYATVAVLAPDSTFVTGTASAGDGAFAFELSKGQYIVKISALSFKEEYRNVDFTQTTDIGTVTLAPETTMLGEVVVKGVRPTVKRNATGLVVSVENVRHLQDKTVDRILNYSPGVFVDKEGNISINGNGGVTVIVNDKTLHLGGEQLVSYLKSIQGSDLKNIEIISNPTSAYSAEGSGGVVVINTRRRTETGLTGYVSANYSFERRSSYRPAAGLAYTFGNFALYGNYSYSDNRSVSERSEANDYLLASQQNVTTGDERNHDRSHNWRFGADWQIAPAHFLGVEYNGQSNREKGCGWSTLSVIDNDVLSQTIISSSKRVRRPYNNLFNLNFSWSIDTTGQKLKLIADYSDIVGMDTDDGFGNRYFDGSGAYIGNRQKRSLSNESTRLWTAQLDYEKPLGGTPWKLSGGLKYSHIGIDYDYNLLSWKDDETPQEDPRFKDRFRFTETLFASYVNGAYNSDIFDANVGVRAEYTDREGISYVKDTHDANHDFRVFPSCFLYYKPGGASGFMAYYGMRIQRPSYNLLNPFVVYQTDLSYKTGNPGLKPMISNVVELTYVLRSRYYLSVRANLTKDRIRDFSYTDGEYTVDTFGNISNSNMWYLNAYIPLDFGIWTSSVLLNAGLLDTRAGDRKRQVLTMDLSWDNYLQLTDNFGIQGNIGYAPPYKDVYQTFKQHVFRFDLCLDCSFGKGKWNLSAGVDDVFNSMYKRTVTCAYPDFAQHVTVKGLFGGRTLYATLKFNFSTSNRAQEQRKSTSNQEELDRT</sequence>
<dbReference type="EMBL" id="DYXT01000046">
    <property type="protein sequence ID" value="HJE39846.1"/>
    <property type="molecule type" value="Genomic_DNA"/>
</dbReference>
<gene>
    <name evidence="5" type="ORF">K8V47_08840</name>
</gene>
<evidence type="ECO:0000259" key="4">
    <source>
        <dbReference type="Pfam" id="PF14905"/>
    </source>
</evidence>
<evidence type="ECO:0000256" key="3">
    <source>
        <dbReference type="ARBA" id="ARBA00023237"/>
    </source>
</evidence>
<dbReference type="Gene3D" id="2.60.40.1120">
    <property type="entry name" value="Carboxypeptidase-like, regulatory domain"/>
    <property type="match status" value="1"/>
</dbReference>